<gene>
    <name evidence="2" type="ORF">GBG18_10630</name>
    <name evidence="1" type="ORF">GBG19_13015</name>
</gene>
<name>A0A6L4WPN2_9BACT</name>
<proteinExistence type="predicted"/>
<sequence>MNNKSNSLLNIFLVIFLSVLVSGCSKKIYEYRIVETVKNKQISDEELKKMNVRQFYNFIKVKENRKGMNAYIPSNSYNLVFKFCKLQNSKLKKYTPVLGSTTVLNLEGNLKAANRIVDYATLHGCYIEKTDEYLELIRINSHTQRFKDRYRDNVINISKYSKIDYLDNINSRKKDDEKKIKEIELSNIKINKLRERTGTHSFIFNTSFINNSDYSNTCIKSCKNYNIENTGYSLLQESLDDKWEFVSKIGNVNTKVNRYCTCEGVNILMRR</sequence>
<comment type="caution">
    <text evidence="1">The sequence shown here is derived from an EMBL/GenBank/DDBJ whole genome shotgun (WGS) entry which is preliminary data.</text>
</comment>
<dbReference type="PROSITE" id="PS51257">
    <property type="entry name" value="PROKAR_LIPOPROTEIN"/>
    <property type="match status" value="1"/>
</dbReference>
<dbReference type="EMBL" id="WFKJ01000033">
    <property type="protein sequence ID" value="KAB7889601.1"/>
    <property type="molecule type" value="Genomic_DNA"/>
</dbReference>
<dbReference type="RefSeq" id="WP_152190943.1">
    <property type="nucleotide sequence ID" value="NZ_WFKI01000025.1"/>
</dbReference>
<evidence type="ECO:0000313" key="4">
    <source>
        <dbReference type="Proteomes" id="UP000472839"/>
    </source>
</evidence>
<accession>A0A6L4WPN2</accession>
<organism evidence="1 4">
    <name type="scientific">Poseidonibacter ostreae</name>
    <dbReference type="NCBI Taxonomy" id="2654171"/>
    <lineage>
        <taxon>Bacteria</taxon>
        <taxon>Pseudomonadati</taxon>
        <taxon>Campylobacterota</taxon>
        <taxon>Epsilonproteobacteria</taxon>
        <taxon>Campylobacterales</taxon>
        <taxon>Arcobacteraceae</taxon>
        <taxon>Poseidonibacter</taxon>
    </lineage>
</organism>
<dbReference type="AlphaFoldDB" id="A0A6L4WPN2"/>
<evidence type="ECO:0000313" key="2">
    <source>
        <dbReference type="EMBL" id="KAB7889601.1"/>
    </source>
</evidence>
<evidence type="ECO:0000313" key="1">
    <source>
        <dbReference type="EMBL" id="KAB7886078.1"/>
    </source>
</evidence>
<keyword evidence="3" id="KW-1185">Reference proteome</keyword>
<evidence type="ECO:0008006" key="5">
    <source>
        <dbReference type="Google" id="ProtNLM"/>
    </source>
</evidence>
<dbReference type="EMBL" id="WFKK01000047">
    <property type="protein sequence ID" value="KAB7886078.1"/>
    <property type="molecule type" value="Genomic_DNA"/>
</dbReference>
<protein>
    <recommendedName>
        <fullName evidence="5">Lipoprotein</fullName>
    </recommendedName>
</protein>
<evidence type="ECO:0000313" key="3">
    <source>
        <dbReference type="Proteomes" id="UP000461010"/>
    </source>
</evidence>
<dbReference type="Proteomes" id="UP000472839">
    <property type="component" value="Unassembled WGS sequence"/>
</dbReference>
<dbReference type="Proteomes" id="UP000461010">
    <property type="component" value="Unassembled WGS sequence"/>
</dbReference>
<reference evidence="3 4" key="1">
    <citation type="submission" date="2019-10" db="EMBL/GenBank/DDBJ databases">
        <title>Poseidonibacter ostreae sp. nov., isolated from the gut of the Ostrea denselamellosa.</title>
        <authorList>
            <person name="Choi A."/>
        </authorList>
    </citation>
    <scope>NUCLEOTIDE SEQUENCE [LARGE SCALE GENOMIC DNA]</scope>
    <source>
        <strain evidence="1 4">SJOD-M-33</strain>
        <strain evidence="2 3">SJOD-M-5</strain>
    </source>
</reference>